<comment type="caution">
    <text evidence="1">The sequence shown here is derived from an EMBL/GenBank/DDBJ whole genome shotgun (WGS) entry which is preliminary data.</text>
</comment>
<protein>
    <submittedName>
        <fullName evidence="1">30S ribosomal protein S30</fullName>
    </submittedName>
</protein>
<dbReference type="Proteomes" id="UP000194221">
    <property type="component" value="Unassembled WGS sequence"/>
</dbReference>
<evidence type="ECO:0000313" key="1">
    <source>
        <dbReference type="EMBL" id="OSY89277.1"/>
    </source>
</evidence>
<dbReference type="STRING" id="1635173.WH52_01125"/>
<name>A0A1Y2PHL3_9FLAO</name>
<dbReference type="EMBL" id="LAPZ01000001">
    <property type="protein sequence ID" value="OSY89277.1"/>
    <property type="molecule type" value="Genomic_DNA"/>
</dbReference>
<keyword evidence="1" id="KW-0689">Ribosomal protein</keyword>
<evidence type="ECO:0000313" key="2">
    <source>
        <dbReference type="Proteomes" id="UP000194221"/>
    </source>
</evidence>
<dbReference type="RefSeq" id="WP_086029077.1">
    <property type="nucleotide sequence ID" value="NZ_LAPZ01000001.1"/>
</dbReference>
<dbReference type="AlphaFoldDB" id="A0A1Y2PHL3"/>
<gene>
    <name evidence="1" type="ORF">WH52_01125</name>
</gene>
<reference evidence="1 2" key="1">
    <citation type="submission" date="2015-03" db="EMBL/GenBank/DDBJ databases">
        <title>Genome sequence of Tenacibaculum sp. S2-2, isolated from intestinal microbiota of sea cucumber, Apostichopus japonicas.</title>
        <authorList>
            <person name="Shao Z."/>
            <person name="Wang L."/>
            <person name="Li X."/>
        </authorList>
    </citation>
    <scope>NUCLEOTIDE SEQUENCE [LARGE SCALE GENOMIC DNA]</scope>
    <source>
        <strain evidence="1 2">S2-2</strain>
    </source>
</reference>
<dbReference type="InterPro" id="IPR003489">
    <property type="entry name" value="RHF/RaiA"/>
</dbReference>
<proteinExistence type="predicted"/>
<dbReference type="InterPro" id="IPR036567">
    <property type="entry name" value="RHF-like"/>
</dbReference>
<dbReference type="Gene3D" id="3.30.160.100">
    <property type="entry name" value="Ribosome hibernation promotion factor-like"/>
    <property type="match status" value="1"/>
</dbReference>
<dbReference type="GO" id="GO:0005840">
    <property type="term" value="C:ribosome"/>
    <property type="evidence" value="ECO:0007669"/>
    <property type="project" value="UniProtKB-KW"/>
</dbReference>
<dbReference type="InParanoid" id="A0A1Y2PHL3"/>
<keyword evidence="1" id="KW-0687">Ribonucleoprotein</keyword>
<dbReference type="SUPFAM" id="SSF69754">
    <property type="entry name" value="Ribosome binding protein Y (YfiA homologue)"/>
    <property type="match status" value="1"/>
</dbReference>
<keyword evidence="2" id="KW-1185">Reference proteome</keyword>
<accession>A0A1Y2PHL3</accession>
<dbReference type="Pfam" id="PF02482">
    <property type="entry name" value="Ribosomal_S30AE"/>
    <property type="match status" value="1"/>
</dbReference>
<dbReference type="OrthoDB" id="9808702at2"/>
<organism evidence="1 2">
    <name type="scientific">Tenacibaculum holothuriorum</name>
    <dbReference type="NCBI Taxonomy" id="1635173"/>
    <lineage>
        <taxon>Bacteria</taxon>
        <taxon>Pseudomonadati</taxon>
        <taxon>Bacteroidota</taxon>
        <taxon>Flavobacteriia</taxon>
        <taxon>Flavobacteriales</taxon>
        <taxon>Flavobacteriaceae</taxon>
        <taxon>Tenacibaculum</taxon>
    </lineage>
</organism>
<sequence length="100" mass="11582">MNIQIQFVNMPTSESLQQNIEQKLSKLFDRFSWVVGANVYIKKENDPTGKGNICEIELRQSGPVIFASSNEENYHLSVKNTFSDLKKILEKRKQIMKPHL</sequence>